<dbReference type="PANTHER" id="PTHR32309:SF13">
    <property type="entry name" value="FERRIC ENTEROBACTIN TRANSPORT PROTEIN FEPE"/>
    <property type="match status" value="1"/>
</dbReference>
<accession>A0ABW9KLF8</accession>
<feature type="transmembrane region" description="Helical" evidence="2">
    <location>
        <begin position="382"/>
        <end position="403"/>
    </location>
</feature>
<dbReference type="Proteomes" id="UP001634747">
    <property type="component" value="Unassembled WGS sequence"/>
</dbReference>
<keyword evidence="2" id="KW-0472">Membrane</keyword>
<evidence type="ECO:0000256" key="1">
    <source>
        <dbReference type="SAM" id="Coils"/>
    </source>
</evidence>
<evidence type="ECO:0000313" key="4">
    <source>
        <dbReference type="Proteomes" id="UP001634747"/>
    </source>
</evidence>
<dbReference type="InterPro" id="IPR050445">
    <property type="entry name" value="Bact_polysacc_biosynth/exp"/>
</dbReference>
<evidence type="ECO:0000256" key="2">
    <source>
        <dbReference type="SAM" id="Phobius"/>
    </source>
</evidence>
<gene>
    <name evidence="3" type="ORF">ACK2TP_12515</name>
</gene>
<proteinExistence type="predicted"/>
<keyword evidence="4" id="KW-1185">Reference proteome</keyword>
<feature type="transmembrane region" description="Helical" evidence="2">
    <location>
        <begin position="57"/>
        <end position="75"/>
    </location>
</feature>
<keyword evidence="2" id="KW-0812">Transmembrane</keyword>
<name>A0ABW9KLF8_9BACT</name>
<dbReference type="RefSeq" id="WP_263411940.1">
    <property type="nucleotide sequence ID" value="NZ_BAABBH010000001.1"/>
</dbReference>
<evidence type="ECO:0000313" key="3">
    <source>
        <dbReference type="EMBL" id="MFN2976589.1"/>
    </source>
</evidence>
<dbReference type="EMBL" id="JBJYXY010000001">
    <property type="protein sequence ID" value="MFN2976589.1"/>
    <property type="molecule type" value="Genomic_DNA"/>
</dbReference>
<feature type="coiled-coil region" evidence="1">
    <location>
        <begin position="206"/>
        <end position="247"/>
    </location>
</feature>
<protein>
    <submittedName>
        <fullName evidence="3">GumC family protein</fullName>
    </submittedName>
</protein>
<sequence length="427" mass="46326">MDSSESTLHTAAPPTPRGSQVRVTHLYSADVPQPSSAEDPGLIGVLDLLKPIIRRRWLLLVCTLVGLLAGMLWTLRKGDYVAFTTVLPPQSSVTSSLLGQIGGLANLVGGAGLSGGHGSNDLYVSLLQTPSVQDAVVRRFHLQQVYGAPTPFVARIIFAQHTTVDGFGRDGMIRIFFNDAKDPKRAAAVANGYVEEFMKFMSHLAVSEAGQRRAFFEQQMDEEKDKLADAEEAMRKLEQKTGALQLDAQTRMLLDTTTGLRAQVTAKQVEIQSIRSYAGPDNINLQRAEHELAALQAQLAKVTSAGDPTEAAALSHNALPQTALENIRAQREVKSHEAILGILSNQYEAARLDEAREGGALQVVEPATPPEGRTSVPSSRKILIGSLVGLFLGLTYVMLAYAWERLKANRMFAGKLNELSDVYARGE</sequence>
<dbReference type="PANTHER" id="PTHR32309">
    <property type="entry name" value="TYROSINE-PROTEIN KINASE"/>
    <property type="match status" value="1"/>
</dbReference>
<keyword evidence="2" id="KW-1133">Transmembrane helix</keyword>
<keyword evidence="1" id="KW-0175">Coiled coil</keyword>
<organism evidence="3 4">
    <name type="scientific">Terriglobus aquaticus</name>
    <dbReference type="NCBI Taxonomy" id="940139"/>
    <lineage>
        <taxon>Bacteria</taxon>
        <taxon>Pseudomonadati</taxon>
        <taxon>Acidobacteriota</taxon>
        <taxon>Terriglobia</taxon>
        <taxon>Terriglobales</taxon>
        <taxon>Acidobacteriaceae</taxon>
        <taxon>Terriglobus</taxon>
    </lineage>
</organism>
<reference evidence="3 4" key="1">
    <citation type="submission" date="2024-12" db="EMBL/GenBank/DDBJ databases">
        <authorList>
            <person name="Lee Y."/>
        </authorList>
    </citation>
    <scope>NUCLEOTIDE SEQUENCE [LARGE SCALE GENOMIC DNA]</scope>
    <source>
        <strain evidence="3 4">03SUJ4</strain>
    </source>
</reference>
<comment type="caution">
    <text evidence="3">The sequence shown here is derived from an EMBL/GenBank/DDBJ whole genome shotgun (WGS) entry which is preliminary data.</text>
</comment>